<organism evidence="2 3">
    <name type="scientific">Arenibacter palladensis</name>
    <dbReference type="NCBI Taxonomy" id="237373"/>
    <lineage>
        <taxon>Bacteria</taxon>
        <taxon>Pseudomonadati</taxon>
        <taxon>Bacteroidota</taxon>
        <taxon>Flavobacteriia</taxon>
        <taxon>Flavobacteriales</taxon>
        <taxon>Flavobacteriaceae</taxon>
        <taxon>Arenibacter</taxon>
    </lineage>
</organism>
<dbReference type="OrthoDB" id="1117657at2"/>
<reference evidence="3" key="1">
    <citation type="submission" date="2016-11" db="EMBL/GenBank/DDBJ databases">
        <authorList>
            <person name="Varghese N."/>
            <person name="Submissions S."/>
        </authorList>
    </citation>
    <scope>NUCLEOTIDE SEQUENCE [LARGE SCALE GENOMIC DNA]</scope>
    <source>
        <strain evidence="3">DSM 17539</strain>
    </source>
</reference>
<gene>
    <name evidence="2" type="ORF">SAMN03080594_108135</name>
</gene>
<dbReference type="Proteomes" id="UP000184406">
    <property type="component" value="Unassembled WGS sequence"/>
</dbReference>
<feature type="chain" id="PRO_5012386634" description="Adhesin" evidence="1">
    <location>
        <begin position="24"/>
        <end position="362"/>
    </location>
</feature>
<name>A0A1M5F439_9FLAO</name>
<evidence type="ECO:0008006" key="4">
    <source>
        <dbReference type="Google" id="ProtNLM"/>
    </source>
</evidence>
<dbReference type="EMBL" id="FQUX01000008">
    <property type="protein sequence ID" value="SHF86236.1"/>
    <property type="molecule type" value="Genomic_DNA"/>
</dbReference>
<protein>
    <recommendedName>
        <fullName evidence="4">Adhesin</fullName>
    </recommendedName>
</protein>
<proteinExistence type="predicted"/>
<dbReference type="AlphaFoldDB" id="A0A1M5F439"/>
<evidence type="ECO:0000313" key="2">
    <source>
        <dbReference type="EMBL" id="SHF86236.1"/>
    </source>
</evidence>
<evidence type="ECO:0000256" key="1">
    <source>
        <dbReference type="SAM" id="SignalP"/>
    </source>
</evidence>
<evidence type="ECO:0000313" key="3">
    <source>
        <dbReference type="Proteomes" id="UP000184406"/>
    </source>
</evidence>
<accession>A0A1M5F439</accession>
<keyword evidence="3" id="KW-1185">Reference proteome</keyword>
<sequence>MDTPYKNSLLCLAMVLMANLMLAQEKVSKTISETFEMTNAGELQVDNKYGNITIHGWSKNNISITVDIVTSHKKMENAQNLLDRIEPNIKAMTDFVTISSEIAEKNKGFLAEYFNKANPFDFDRSNVQINYSIYLPANAVVDINNKFGDVILEDWTGKLKIDVQHGDIWINKNLKNADIVLKYGKLKAKNINFGSINLKNGSLSLGKSKDLRLTSSGSAIDLEEISSLEIYSSKDEITIDAVEDIHGALEFSNLALENVDDEIDLVMKIAEFKVSNIHSADAKIKIQQQSSEIILNVQDFSFRFNATLEEGLLRLPKTFENVETQMVDKGKRIRDIKATYGNSKQGSISITGEKGVILLKEL</sequence>
<keyword evidence="1" id="KW-0732">Signal</keyword>
<feature type="signal peptide" evidence="1">
    <location>
        <begin position="1"/>
        <end position="23"/>
    </location>
</feature>